<comment type="caution">
    <text evidence="2">The sequence shown here is derived from an EMBL/GenBank/DDBJ whole genome shotgun (WGS) entry which is preliminary data.</text>
</comment>
<evidence type="ECO:0000313" key="3">
    <source>
        <dbReference type="Proteomes" id="UP000197138"/>
    </source>
</evidence>
<reference evidence="3" key="1">
    <citation type="journal article" date="2017" name="Plant J.">
        <title>The pomegranate (Punica granatum L.) genome and the genomics of punicalagin biosynthesis.</title>
        <authorList>
            <person name="Qin G."/>
            <person name="Xu C."/>
            <person name="Ming R."/>
            <person name="Tang H."/>
            <person name="Guyot R."/>
            <person name="Kramer E.M."/>
            <person name="Hu Y."/>
            <person name="Yi X."/>
            <person name="Qi Y."/>
            <person name="Xu X."/>
            <person name="Gao Z."/>
            <person name="Pan H."/>
            <person name="Jian J."/>
            <person name="Tian Y."/>
            <person name="Yue Z."/>
            <person name="Xu Y."/>
        </authorList>
    </citation>
    <scope>NUCLEOTIDE SEQUENCE [LARGE SCALE GENOMIC DNA]</scope>
    <source>
        <strain evidence="3">cv. Dabenzi</strain>
    </source>
</reference>
<name>A0A218W246_PUNGR</name>
<dbReference type="GO" id="GO:0035251">
    <property type="term" value="F:UDP-glucosyltransferase activity"/>
    <property type="evidence" value="ECO:0007669"/>
    <property type="project" value="InterPro"/>
</dbReference>
<protein>
    <submittedName>
        <fullName evidence="2">Uncharacterized protein</fullName>
    </submittedName>
</protein>
<gene>
    <name evidence="2" type="ORF">CDL15_Pgr018396</name>
</gene>
<dbReference type="PANTHER" id="PTHR48048:SF81">
    <property type="entry name" value="GLYCOSYLTRANSFERASE"/>
    <property type="match status" value="1"/>
</dbReference>
<sequence length="348" mass="39481">MDFDTSFLCGINILNNLKPRSRKPRPHRRVRRPPHQPRLLIVCCHTHHHPALASHSLRLCTITHRHCYTRRPLRPPPRSGPANAGPVPVIHWLHYISVYIQKHKPLMKQALANLEAESPRVAALFVDMFCTPLADVADELSIPCYLFFASPASFLGFMVHLSESEGQTGSESGQLAYDTELLIPGFVNKEPKGVLSLAVLTGRDGHTWLIHHARRYRELEGIVINTFQELEHFALSSLSRSLSLPNSILESLWHRVPFATWPVYAEQQMNAFEMVRGLRLAVEIRLDYREGSDLVRAEEVERGVRALMEGDGDVRRKVKEMSEMSQTTPDGSLGRLIEHVMSSMENLV</sequence>
<dbReference type="AlphaFoldDB" id="A0A218W246"/>
<organism evidence="2 3">
    <name type="scientific">Punica granatum</name>
    <name type="common">Pomegranate</name>
    <dbReference type="NCBI Taxonomy" id="22663"/>
    <lineage>
        <taxon>Eukaryota</taxon>
        <taxon>Viridiplantae</taxon>
        <taxon>Streptophyta</taxon>
        <taxon>Embryophyta</taxon>
        <taxon>Tracheophyta</taxon>
        <taxon>Spermatophyta</taxon>
        <taxon>Magnoliopsida</taxon>
        <taxon>eudicotyledons</taxon>
        <taxon>Gunneridae</taxon>
        <taxon>Pentapetalae</taxon>
        <taxon>rosids</taxon>
        <taxon>malvids</taxon>
        <taxon>Myrtales</taxon>
        <taxon>Lythraceae</taxon>
        <taxon>Punica</taxon>
    </lineage>
</organism>
<dbReference type="PANTHER" id="PTHR48048">
    <property type="entry name" value="GLYCOSYLTRANSFERASE"/>
    <property type="match status" value="1"/>
</dbReference>
<comment type="similarity">
    <text evidence="1">Belongs to the UDP-glycosyltransferase family.</text>
</comment>
<accession>A0A218W246</accession>
<dbReference type="EMBL" id="MTKT01005483">
    <property type="protein sequence ID" value="OWM66907.1"/>
    <property type="molecule type" value="Genomic_DNA"/>
</dbReference>
<proteinExistence type="inferred from homology"/>
<dbReference type="SUPFAM" id="SSF53756">
    <property type="entry name" value="UDP-Glycosyltransferase/glycogen phosphorylase"/>
    <property type="match status" value="1"/>
</dbReference>
<evidence type="ECO:0000313" key="2">
    <source>
        <dbReference type="EMBL" id="OWM66907.1"/>
    </source>
</evidence>
<evidence type="ECO:0000256" key="1">
    <source>
        <dbReference type="ARBA" id="ARBA00009995"/>
    </source>
</evidence>
<dbReference type="Gene3D" id="3.40.50.2000">
    <property type="entry name" value="Glycogen Phosphorylase B"/>
    <property type="match status" value="2"/>
</dbReference>
<dbReference type="Proteomes" id="UP000197138">
    <property type="component" value="Unassembled WGS sequence"/>
</dbReference>
<dbReference type="InterPro" id="IPR050481">
    <property type="entry name" value="UDP-glycosyltransf_plant"/>
</dbReference>